<name>A0ABU8W2P0_9BURK</name>
<dbReference type="InterPro" id="IPR046667">
    <property type="entry name" value="DUF6537"/>
</dbReference>
<dbReference type="Pfam" id="PF20169">
    <property type="entry name" value="DUF6537"/>
    <property type="match status" value="1"/>
</dbReference>
<dbReference type="Pfam" id="PF01558">
    <property type="entry name" value="POR"/>
    <property type="match status" value="1"/>
</dbReference>
<dbReference type="PANTHER" id="PTHR48084:SF3">
    <property type="entry name" value="SUBUNIT OF PYRUVATE:FLAVODOXIN OXIDOREDUCTASE"/>
    <property type="match status" value="1"/>
</dbReference>
<organism evidence="4 5">
    <name type="scientific">Variovorax humicola</name>
    <dbReference type="NCBI Taxonomy" id="1769758"/>
    <lineage>
        <taxon>Bacteria</taxon>
        <taxon>Pseudomonadati</taxon>
        <taxon>Pseudomonadota</taxon>
        <taxon>Betaproteobacteria</taxon>
        <taxon>Burkholderiales</taxon>
        <taxon>Comamonadaceae</taxon>
        <taxon>Variovorax</taxon>
    </lineage>
</organism>
<dbReference type="NCBIfam" id="NF009589">
    <property type="entry name" value="PRK13030.1"/>
    <property type="match status" value="1"/>
</dbReference>
<dbReference type="CDD" id="cd07034">
    <property type="entry name" value="TPP_PYR_PFOR_IOR-alpha_like"/>
    <property type="match status" value="1"/>
</dbReference>
<dbReference type="InterPro" id="IPR002880">
    <property type="entry name" value="Pyrv_Fd/Flavodoxin_OxRdtase_N"/>
</dbReference>
<feature type="domain" description="DUF6537" evidence="3">
    <location>
        <begin position="965"/>
        <end position="1164"/>
    </location>
</feature>
<evidence type="ECO:0000256" key="1">
    <source>
        <dbReference type="ARBA" id="ARBA00023002"/>
    </source>
</evidence>
<keyword evidence="5" id="KW-1185">Reference proteome</keyword>
<keyword evidence="1" id="KW-0560">Oxidoreductase</keyword>
<dbReference type="SUPFAM" id="SSF52518">
    <property type="entry name" value="Thiamin diphosphate-binding fold (THDP-binding)"/>
    <property type="match status" value="2"/>
</dbReference>
<dbReference type="EMBL" id="JBBKZV010000009">
    <property type="protein sequence ID" value="MEJ8823642.1"/>
    <property type="molecule type" value="Genomic_DNA"/>
</dbReference>
<dbReference type="Gene3D" id="3.40.50.970">
    <property type="match status" value="1"/>
</dbReference>
<dbReference type="PANTHER" id="PTHR48084">
    <property type="entry name" value="2-OXOGLUTARATE OXIDOREDUCTASE SUBUNIT KORB-RELATED"/>
    <property type="match status" value="1"/>
</dbReference>
<evidence type="ECO:0000313" key="4">
    <source>
        <dbReference type="EMBL" id="MEJ8823642.1"/>
    </source>
</evidence>
<dbReference type="InterPro" id="IPR019752">
    <property type="entry name" value="Pyrv/ketoisovalerate_OxRed_cat"/>
</dbReference>
<sequence length="1196" mass="130070">MNAPATSLSLQRADYKLSDGLWAHSGAIYLTGTQALVRVLLMQRQRDRARGLHTQGFVSGYRGSPLGMVDQAIWKAGARFNDAGIRFVPAINEELAATQVLGTQRVESDPERTVEGVFAMWYGKGPGVDRAGDALKHGNAYGSSPHGGVLVVAGDDHGCVSSSMPHQSDHAFMAWSMPVLQPACVAEYLEFGLYGYELSRFCGAWVGMAALSEVVESAGTVDLDRVNARVAAWADAETVRADTGHRAPADGLHYRWPDLPSLQIESRLVDKLQAVAAFARINSIDRHVIESAQATVGIVTCGKAHFDLMEVLRRLEVTPESLARVGVRLYKVGLSFPIEQTRMRAFAQGLDEILVIEEKGAIVETQLRDLFYNAPPDARPVLVGKHDRDGRPLVSALGELRPSRLIELVAHWLSVHFPDNADLGDHFQHVRDFTPPELLSNGGDSVKRLPYFCAGCPHNTSTRVPQGSTARAGIGCHFMANWMDRSTAGLIQMGGEGVDWVSHSMFTRTPHVFQNLGDGTYYHSGYLAIRQAVAAKATLTYKILFNDAVAMTGGQPVDGEISVDAIARQVESEGVKQVVVVSDAIDKYDAIKGKFPAGTEFHDRSELDAVQRRLREVPGVTVLIYEQTCAAEKRRRRKKGEMPDPPRRLFINEAVCEGCGDCSVQSNCVAVLPHETGLGRKRKIDQTSCNKDYSCAKGFCPSFVGVTGGTLRKKSGALAAGRDAFLQHVSALPLPAARAWDAPYDLLVTGVGGTGVVTVGAVIAMAAHLEGMSASVLDFMGFAQKGGAVLSFVRLADRPERLNQVRIDTQQADAILACDVVVGASPDALQTVRHGRTRILANTHEIPVAESLRNPDADLKVELLLEKMRFVAGSEQIETFDAQTLAEEFLGDTQASNVLAMGFAWQRGLIPLGLESLTRAVELNGVAVASNLMAFSLGRLAAGNSSAIEALRSAATSAPQDESPRALIADAVARLTGYQNEAWARRYETRLRRLLERESALAGGDASLPVTRNAARSLLKLMSYKDEYEVARLYTDGSFREKLAEQFEGDIRLEFHMAPPFLSRPKNGQPPVKIRLGAWMLPAMKWLARGKALRGTAFDLFGHTEERRLERSLIVQFEARLDELMAELSPVNQKLAAQIAAVPMTIRGYGHVKLANLAMARGREAELLHRFSPGRYPRPVGEAKAGQIRGIAVVSG</sequence>
<reference evidence="4 5" key="1">
    <citation type="submission" date="2024-03" db="EMBL/GenBank/DDBJ databases">
        <title>Novel species of the genus Variovorax.</title>
        <authorList>
            <person name="Liu Q."/>
            <person name="Xin Y.-H."/>
        </authorList>
    </citation>
    <scope>NUCLEOTIDE SEQUENCE [LARGE SCALE GENOMIC DNA]</scope>
    <source>
        <strain evidence="4 5">KACC 18501</strain>
    </source>
</reference>
<dbReference type="InterPro" id="IPR029061">
    <property type="entry name" value="THDP-binding"/>
</dbReference>
<feature type="domain" description="Pyruvate/ketoisovalerate oxidoreductase catalytic" evidence="2">
    <location>
        <begin position="752"/>
        <end position="939"/>
    </location>
</feature>
<evidence type="ECO:0000259" key="2">
    <source>
        <dbReference type="Pfam" id="PF01558"/>
    </source>
</evidence>
<comment type="caution">
    <text evidence="4">The sequence shown here is derived from an EMBL/GenBank/DDBJ whole genome shotgun (WGS) entry which is preliminary data.</text>
</comment>
<dbReference type="SUPFAM" id="SSF53323">
    <property type="entry name" value="Pyruvate-ferredoxin oxidoreductase, PFOR, domain III"/>
    <property type="match status" value="1"/>
</dbReference>
<dbReference type="InterPro" id="IPR002869">
    <property type="entry name" value="Pyrv_flavodox_OxRed_cen"/>
</dbReference>
<gene>
    <name evidence="4" type="ORF">WKW80_16630</name>
</gene>
<dbReference type="Proteomes" id="UP001363010">
    <property type="component" value="Unassembled WGS sequence"/>
</dbReference>
<dbReference type="Gene3D" id="3.40.920.10">
    <property type="entry name" value="Pyruvate-ferredoxin oxidoreductase, PFOR, domain III"/>
    <property type="match status" value="1"/>
</dbReference>
<dbReference type="NCBIfam" id="NF009588">
    <property type="entry name" value="PRK13029.1"/>
    <property type="match status" value="1"/>
</dbReference>
<dbReference type="InterPro" id="IPR051457">
    <property type="entry name" value="2-oxoacid:Fd_oxidoreductase"/>
</dbReference>
<accession>A0ABU8W2P0</accession>
<protein>
    <submittedName>
        <fullName evidence="4">Indolepyruvate ferredoxin oxidoreductase family protein</fullName>
    </submittedName>
</protein>
<dbReference type="RefSeq" id="WP_340364677.1">
    <property type="nucleotide sequence ID" value="NZ_JBBKZV010000009.1"/>
</dbReference>
<proteinExistence type="predicted"/>
<evidence type="ECO:0000313" key="5">
    <source>
        <dbReference type="Proteomes" id="UP001363010"/>
    </source>
</evidence>
<evidence type="ECO:0000259" key="3">
    <source>
        <dbReference type="Pfam" id="PF20169"/>
    </source>
</evidence>